<dbReference type="InterPro" id="IPR043906">
    <property type="entry name" value="Gfo/Idh/MocA_OxRdtase_bact_C"/>
</dbReference>
<dbReference type="OrthoDB" id="9788246at2"/>
<dbReference type="Proteomes" id="UP000315700">
    <property type="component" value="Chromosome"/>
</dbReference>
<reference evidence="3 4" key="1">
    <citation type="submission" date="2019-02" db="EMBL/GenBank/DDBJ databases">
        <title>Deep-cultivation of Planctomycetes and their phenomic and genomic characterization uncovers novel biology.</title>
        <authorList>
            <person name="Wiegand S."/>
            <person name="Jogler M."/>
            <person name="Boedeker C."/>
            <person name="Pinto D."/>
            <person name="Vollmers J."/>
            <person name="Rivas-Marin E."/>
            <person name="Kohn T."/>
            <person name="Peeters S.H."/>
            <person name="Heuer A."/>
            <person name="Rast P."/>
            <person name="Oberbeckmann S."/>
            <person name="Bunk B."/>
            <person name="Jeske O."/>
            <person name="Meyerdierks A."/>
            <person name="Storesund J.E."/>
            <person name="Kallscheuer N."/>
            <person name="Luecker S."/>
            <person name="Lage O.M."/>
            <person name="Pohl T."/>
            <person name="Merkel B.J."/>
            <person name="Hornburger P."/>
            <person name="Mueller R.-W."/>
            <person name="Bruemmer F."/>
            <person name="Labrenz M."/>
            <person name="Spormann A.M."/>
            <person name="Op den Camp H."/>
            <person name="Overmann J."/>
            <person name="Amann R."/>
            <person name="Jetten M.S.M."/>
            <person name="Mascher T."/>
            <person name="Medema M.H."/>
            <person name="Devos D.P."/>
            <person name="Kaster A.-K."/>
            <person name="Ovreas L."/>
            <person name="Rohde M."/>
            <person name="Galperin M.Y."/>
            <person name="Jogler C."/>
        </authorList>
    </citation>
    <scope>NUCLEOTIDE SEQUENCE [LARGE SCALE GENOMIC DNA]</scope>
    <source>
        <strain evidence="3 4">Pan44</strain>
    </source>
</reference>
<dbReference type="Gene3D" id="3.40.50.720">
    <property type="entry name" value="NAD(P)-binding Rossmann-like Domain"/>
    <property type="match status" value="1"/>
</dbReference>
<dbReference type="EMBL" id="CP036271">
    <property type="protein sequence ID" value="QDT56850.1"/>
    <property type="molecule type" value="Genomic_DNA"/>
</dbReference>
<dbReference type="SUPFAM" id="SSF55347">
    <property type="entry name" value="Glyceraldehyde-3-phosphate dehydrogenase-like, C-terminal domain"/>
    <property type="match status" value="1"/>
</dbReference>
<dbReference type="Pfam" id="PF01408">
    <property type="entry name" value="GFO_IDH_MocA"/>
    <property type="match status" value="1"/>
</dbReference>
<dbReference type="EC" id="1.1.1.18" evidence="3"/>
<dbReference type="Pfam" id="PF19051">
    <property type="entry name" value="GFO_IDH_MocA_C2"/>
    <property type="match status" value="2"/>
</dbReference>
<feature type="domain" description="Gfo/Idh/MocA-like oxidoreductase bacterial type C-terminal" evidence="2">
    <location>
        <begin position="188"/>
        <end position="269"/>
    </location>
</feature>
<dbReference type="InterPro" id="IPR036291">
    <property type="entry name" value="NAD(P)-bd_dom_sf"/>
</dbReference>
<evidence type="ECO:0000259" key="2">
    <source>
        <dbReference type="Pfam" id="PF19051"/>
    </source>
</evidence>
<dbReference type="InterPro" id="IPR000683">
    <property type="entry name" value="Gfo/Idh/MocA-like_OxRdtase_N"/>
</dbReference>
<dbReference type="InterPro" id="IPR050463">
    <property type="entry name" value="Gfo/Idh/MocA_oxidrdct_glycsds"/>
</dbReference>
<dbReference type="AlphaFoldDB" id="A0A517SL54"/>
<proteinExistence type="predicted"/>
<feature type="domain" description="Gfo/Idh/MocA-like oxidoreductase bacterial type C-terminal" evidence="2">
    <location>
        <begin position="360"/>
        <end position="439"/>
    </location>
</feature>
<keyword evidence="4" id="KW-1185">Reference proteome</keyword>
<accession>A0A517SL54</accession>
<dbReference type="KEGG" id="ccos:Pan44_49100"/>
<dbReference type="PANTHER" id="PTHR43818:SF5">
    <property type="entry name" value="OXIDOREDUCTASE FAMILY PROTEIN"/>
    <property type="match status" value="1"/>
</dbReference>
<dbReference type="PANTHER" id="PTHR43818">
    <property type="entry name" value="BCDNA.GH03377"/>
    <property type="match status" value="1"/>
</dbReference>
<dbReference type="GO" id="GO:0050112">
    <property type="term" value="F:inositol 2-dehydrogenase (NAD+) activity"/>
    <property type="evidence" value="ECO:0007669"/>
    <property type="project" value="UniProtKB-EC"/>
</dbReference>
<evidence type="ECO:0000313" key="4">
    <source>
        <dbReference type="Proteomes" id="UP000315700"/>
    </source>
</evidence>
<evidence type="ECO:0000313" key="3">
    <source>
        <dbReference type="EMBL" id="QDT56850.1"/>
    </source>
</evidence>
<keyword evidence="3" id="KW-0560">Oxidoreductase</keyword>
<dbReference type="Gene3D" id="3.30.360.10">
    <property type="entry name" value="Dihydrodipicolinate Reductase, domain 2"/>
    <property type="match status" value="1"/>
</dbReference>
<evidence type="ECO:0000259" key="1">
    <source>
        <dbReference type="Pfam" id="PF01408"/>
    </source>
</evidence>
<name>A0A517SL54_9PLAN</name>
<feature type="domain" description="Gfo/Idh/MocA-like oxidoreductase N-terminal" evidence="1">
    <location>
        <begin position="71"/>
        <end position="147"/>
    </location>
</feature>
<protein>
    <submittedName>
        <fullName evidence="3">Inositol 2-dehydrogenase</fullName>
        <ecNumber evidence="3">1.1.1.18</ecNumber>
    </submittedName>
</protein>
<gene>
    <name evidence="3" type="primary">iolG_13</name>
    <name evidence="3" type="ORF">Pan44_49100</name>
</gene>
<sequence>MPYWFSSSRSLAQENRSPNERPLLGCIGTGDRWKQIIGGAANYSTAVAVCDVDANHLREGLEVAKQKNGEKNSKPVDSYEDYRKLLDRKDIDVVTIVTPDHWHSKIAIEAMQAGKDVYCEKPLTLTIMEGKQICKVLDETKRVFQVGTQQRSEMGSRFLTAVAMVKGGRIGKVQRVTCNIGGVGASGEIPEVAIPRELNFDMWLGQAPMVKYRSKPMANEKAKYPHSRVHYEFRWWYEYSGGKMTDWGAHHVDIANWALGIDETGPLSAEPVPGSIESLCPLDSRGMPTRDDMYNVAGKFDVKVMCPGNVEMHIVSDSPDGNGILFEGTEGRFHVSRGAMKGAPVEELKSNPLPEDALVKLYKGKQPGNHMGNFFECIKTREQPISDVYTHHRSMTTCHLANIAIRLDRKIQWDATRQQVVGDEEANGWQSREQRKGYEINVKV</sequence>
<dbReference type="SUPFAM" id="SSF51735">
    <property type="entry name" value="NAD(P)-binding Rossmann-fold domains"/>
    <property type="match status" value="1"/>
</dbReference>
<dbReference type="GO" id="GO:0000166">
    <property type="term" value="F:nucleotide binding"/>
    <property type="evidence" value="ECO:0007669"/>
    <property type="project" value="InterPro"/>
</dbReference>
<dbReference type="InParanoid" id="A0A517SL54"/>
<organism evidence="3 4">
    <name type="scientific">Caulifigura coniformis</name>
    <dbReference type="NCBI Taxonomy" id="2527983"/>
    <lineage>
        <taxon>Bacteria</taxon>
        <taxon>Pseudomonadati</taxon>
        <taxon>Planctomycetota</taxon>
        <taxon>Planctomycetia</taxon>
        <taxon>Planctomycetales</taxon>
        <taxon>Planctomycetaceae</taxon>
        <taxon>Caulifigura</taxon>
    </lineage>
</organism>